<protein>
    <recommendedName>
        <fullName evidence="2">Integrase zinc-binding domain-containing protein</fullName>
    </recommendedName>
</protein>
<dbReference type="EMBL" id="CP133621">
    <property type="protein sequence ID" value="WMV50545.1"/>
    <property type="molecule type" value="Genomic_DNA"/>
</dbReference>
<dbReference type="Proteomes" id="UP001234989">
    <property type="component" value="Chromosome 10"/>
</dbReference>
<accession>A0AAF0UPY0</accession>
<keyword evidence="4" id="KW-1185">Reference proteome</keyword>
<sequence length="339" mass="38371">MVLWFIAMLCGLVLVVLLCNMGKLAWLGVRLVDSEDGSVIIQNGLELSLVWVVNAKEDLDPIMMELKKLVFKKSIEALSQGGDAQSSRYFIHPRSTKMYYDLQEVYWLNGMKKDIAKFVAKYPNCQQVKVKHQKSRVLVIVDQMTKSAHFLPVKISFSIDDYDRLYIREMVRGIVTRVKLSTTLYPQKDGQAERIIHTLEDMVRACVIDFKEISPMKSVMRFEKKGDLSPCYVGLYHILRHFGKVASELNLPSDLASYHAYVNGLFRASWVPIRHVMSRIVVATTMVITRAITIVVETENKVKEELVKEIVVVTEEKAGGDGGRRDNDCYGDGEGGEGG</sequence>
<dbReference type="Gene3D" id="1.10.340.70">
    <property type="match status" value="1"/>
</dbReference>
<feature type="region of interest" description="Disordered" evidence="1">
    <location>
        <begin position="318"/>
        <end position="339"/>
    </location>
</feature>
<evidence type="ECO:0000259" key="2">
    <source>
        <dbReference type="Pfam" id="PF17921"/>
    </source>
</evidence>
<dbReference type="Pfam" id="PF17921">
    <property type="entry name" value="Integrase_H2C2"/>
    <property type="match status" value="1"/>
</dbReference>
<dbReference type="PANTHER" id="PTHR46148">
    <property type="entry name" value="CHROMO DOMAIN-CONTAINING PROTEIN"/>
    <property type="match status" value="1"/>
</dbReference>
<dbReference type="AlphaFoldDB" id="A0AAF0UPY0"/>
<organism evidence="3 4">
    <name type="scientific">Solanum verrucosum</name>
    <dbReference type="NCBI Taxonomy" id="315347"/>
    <lineage>
        <taxon>Eukaryota</taxon>
        <taxon>Viridiplantae</taxon>
        <taxon>Streptophyta</taxon>
        <taxon>Embryophyta</taxon>
        <taxon>Tracheophyta</taxon>
        <taxon>Spermatophyta</taxon>
        <taxon>Magnoliopsida</taxon>
        <taxon>eudicotyledons</taxon>
        <taxon>Gunneridae</taxon>
        <taxon>Pentapetalae</taxon>
        <taxon>asterids</taxon>
        <taxon>lamiids</taxon>
        <taxon>Solanales</taxon>
        <taxon>Solanaceae</taxon>
        <taxon>Solanoideae</taxon>
        <taxon>Solaneae</taxon>
        <taxon>Solanum</taxon>
    </lineage>
</organism>
<dbReference type="InterPro" id="IPR012337">
    <property type="entry name" value="RNaseH-like_sf"/>
</dbReference>
<proteinExistence type="predicted"/>
<gene>
    <name evidence="3" type="ORF">MTR67_043930</name>
</gene>
<evidence type="ECO:0000256" key="1">
    <source>
        <dbReference type="SAM" id="MobiDB-lite"/>
    </source>
</evidence>
<reference evidence="3" key="1">
    <citation type="submission" date="2023-08" db="EMBL/GenBank/DDBJ databases">
        <title>A de novo genome assembly of Solanum verrucosum Schlechtendal, a Mexican diploid species geographically isolated from the other diploid A-genome species in potato relatives.</title>
        <authorList>
            <person name="Hosaka K."/>
        </authorList>
    </citation>
    <scope>NUCLEOTIDE SEQUENCE</scope>
    <source>
        <tissue evidence="3">Young leaves</tissue>
    </source>
</reference>
<name>A0AAF0UPY0_SOLVR</name>
<feature type="domain" description="Integrase zinc-binding" evidence="2">
    <location>
        <begin position="91"/>
        <end position="130"/>
    </location>
</feature>
<feature type="compositionally biased region" description="Acidic residues" evidence="1">
    <location>
        <begin position="329"/>
        <end position="339"/>
    </location>
</feature>
<evidence type="ECO:0000313" key="3">
    <source>
        <dbReference type="EMBL" id="WMV50545.1"/>
    </source>
</evidence>
<dbReference type="SUPFAM" id="SSF53098">
    <property type="entry name" value="Ribonuclease H-like"/>
    <property type="match status" value="1"/>
</dbReference>
<evidence type="ECO:0000313" key="4">
    <source>
        <dbReference type="Proteomes" id="UP001234989"/>
    </source>
</evidence>
<dbReference type="PANTHER" id="PTHR46148:SF52">
    <property type="entry name" value="OS04G0603800 PROTEIN"/>
    <property type="match status" value="1"/>
</dbReference>
<dbReference type="InterPro" id="IPR041588">
    <property type="entry name" value="Integrase_H2C2"/>
</dbReference>
<feature type="compositionally biased region" description="Basic and acidic residues" evidence="1">
    <location>
        <begin position="318"/>
        <end position="328"/>
    </location>
</feature>